<dbReference type="EMBL" id="JBHUEO010000062">
    <property type="protein sequence ID" value="MFD1708190.1"/>
    <property type="molecule type" value="Genomic_DNA"/>
</dbReference>
<organism evidence="1 2">
    <name type="scientific">Siminovitchia sediminis</name>
    <dbReference type="NCBI Taxonomy" id="1274353"/>
    <lineage>
        <taxon>Bacteria</taxon>
        <taxon>Bacillati</taxon>
        <taxon>Bacillota</taxon>
        <taxon>Bacilli</taxon>
        <taxon>Bacillales</taxon>
        <taxon>Bacillaceae</taxon>
        <taxon>Siminovitchia</taxon>
    </lineage>
</organism>
<comment type="caution">
    <text evidence="1">The sequence shown here is derived from an EMBL/GenBank/DDBJ whole genome shotgun (WGS) entry which is preliminary data.</text>
</comment>
<dbReference type="GO" id="GO:0016301">
    <property type="term" value="F:kinase activity"/>
    <property type="evidence" value="ECO:0007669"/>
    <property type="project" value="UniProtKB-KW"/>
</dbReference>
<keyword evidence="1" id="KW-0418">Kinase</keyword>
<dbReference type="Gene3D" id="1.10.510.10">
    <property type="entry name" value="Transferase(Phosphotransferase) domain 1"/>
    <property type="match status" value="1"/>
</dbReference>
<dbReference type="SUPFAM" id="SSF56112">
    <property type="entry name" value="Protein kinase-like (PK-like)"/>
    <property type="match status" value="1"/>
</dbReference>
<sequence length="225" mass="26348">MKYQHLAESVKFQYKEHKPIIVSHAPTLQLIGMGRSAAVFKIEHTEKVLKVFFPEFAHIAQEEASVYDLVHHLDYYPDMYESGPNYIVIDFIHGYTFFDCLTHGIPLSEKDIMEVDDALSLAREQGLNPSDIHLRNIILTPDHQIKVIDVARFRQSKKCHQWEDLKKGFYYFYAKPFFPKKIPAKLLNSIAYFYKKLYRKEPLETSWRVYARTGGIPDHGLHKDS</sequence>
<evidence type="ECO:0000313" key="2">
    <source>
        <dbReference type="Proteomes" id="UP001597301"/>
    </source>
</evidence>
<evidence type="ECO:0000313" key="1">
    <source>
        <dbReference type="EMBL" id="MFD1708190.1"/>
    </source>
</evidence>
<dbReference type="InterPro" id="IPR011009">
    <property type="entry name" value="Kinase-like_dom_sf"/>
</dbReference>
<proteinExistence type="predicted"/>
<accession>A0ABW4KPL1</accession>
<protein>
    <submittedName>
        <fullName evidence="1">Protein kinase family protein</fullName>
    </submittedName>
</protein>
<gene>
    <name evidence="1" type="ORF">ACFSCZ_15835</name>
</gene>
<keyword evidence="1" id="KW-0808">Transferase</keyword>
<keyword evidence="2" id="KW-1185">Reference proteome</keyword>
<reference evidence="2" key="1">
    <citation type="journal article" date="2019" name="Int. J. Syst. Evol. Microbiol.">
        <title>The Global Catalogue of Microorganisms (GCM) 10K type strain sequencing project: providing services to taxonomists for standard genome sequencing and annotation.</title>
        <authorList>
            <consortium name="The Broad Institute Genomics Platform"/>
            <consortium name="The Broad Institute Genome Sequencing Center for Infectious Disease"/>
            <person name="Wu L."/>
            <person name="Ma J."/>
        </authorList>
    </citation>
    <scope>NUCLEOTIDE SEQUENCE [LARGE SCALE GENOMIC DNA]</scope>
    <source>
        <strain evidence="2">CGMCC 1.12295</strain>
    </source>
</reference>
<dbReference type="Proteomes" id="UP001597301">
    <property type="component" value="Unassembled WGS sequence"/>
</dbReference>
<dbReference type="RefSeq" id="WP_380775202.1">
    <property type="nucleotide sequence ID" value="NZ_JBHUEO010000062.1"/>
</dbReference>
<name>A0ABW4KPL1_9BACI</name>